<dbReference type="Pfam" id="PF01229">
    <property type="entry name" value="Glyco_hydro_39"/>
    <property type="match status" value="1"/>
</dbReference>
<reference evidence="5 6" key="1">
    <citation type="submission" date="2019-08" db="EMBL/GenBank/DDBJ databases">
        <title>In-depth cultivation of the pig gut microbiome towards novel bacterial diversity and tailored functional studies.</title>
        <authorList>
            <person name="Wylensek D."/>
            <person name="Hitch T.C.A."/>
            <person name="Clavel T."/>
        </authorList>
    </citation>
    <scope>NUCLEOTIDE SEQUENCE [LARGE SCALE GENOMIC DNA]</scope>
    <source>
        <strain evidence="5 6">BBE-744-WT-12</strain>
    </source>
</reference>
<evidence type="ECO:0000256" key="2">
    <source>
        <dbReference type="ARBA" id="ARBA00022801"/>
    </source>
</evidence>
<proteinExistence type="inferred from homology"/>
<keyword evidence="6" id="KW-1185">Reference proteome</keyword>
<evidence type="ECO:0000259" key="4">
    <source>
        <dbReference type="Pfam" id="PF01229"/>
    </source>
</evidence>
<dbReference type="InterPro" id="IPR049166">
    <property type="entry name" value="GH39_cat"/>
</dbReference>
<dbReference type="PANTHER" id="PTHR12631:SF10">
    <property type="entry name" value="BETA-XYLOSIDASE-LIKE PROTEIN-RELATED"/>
    <property type="match status" value="1"/>
</dbReference>
<comment type="caution">
    <text evidence="5">The sequence shown here is derived from an EMBL/GenBank/DDBJ whole genome shotgun (WGS) entry which is preliminary data.</text>
</comment>
<dbReference type="EMBL" id="VUNS01000004">
    <property type="protein sequence ID" value="MST96469.1"/>
    <property type="molecule type" value="Genomic_DNA"/>
</dbReference>
<name>A0A844G1W0_9BACT</name>
<dbReference type="Proteomes" id="UP000435649">
    <property type="component" value="Unassembled WGS sequence"/>
</dbReference>
<evidence type="ECO:0000256" key="1">
    <source>
        <dbReference type="ARBA" id="ARBA00008875"/>
    </source>
</evidence>
<accession>A0A844G1W0</accession>
<feature type="domain" description="Glycosyl hydrolases family 39 N-terminal catalytic" evidence="4">
    <location>
        <begin position="199"/>
        <end position="311"/>
    </location>
</feature>
<evidence type="ECO:0000313" key="5">
    <source>
        <dbReference type="EMBL" id="MST96469.1"/>
    </source>
</evidence>
<dbReference type="AlphaFoldDB" id="A0A844G1W0"/>
<gene>
    <name evidence="5" type="ORF">FYJ85_05345</name>
</gene>
<protein>
    <recommendedName>
        <fullName evidence="4">Glycosyl hydrolases family 39 N-terminal catalytic domain-containing protein</fullName>
    </recommendedName>
</protein>
<sequence length="519" mass="58691">MAVVAHGRTAMKTVTGDVDPPATPSSSLIHPISYSQMSRSIMTKPHPAGNTIFPPATATSSPSTVVIFPTKRMNNNRKPAMIHAYADFSREAGTIRKVNGANLAPPVSNFTAHGNLNDAYRAMKLPYARLHDSPLDNPGMRLVDIQQIFCNAGADADDPSSYYFRQTDDYIANCRRCGTDIIYRLGTSIEHSNERYYSYPPDDYEKWADICIHIIRHYNEGWNNGFNWNIRYWEIWNEPDLHDNMWNADLEEFIRFYGIVAARIKRRFPKLMIGGPAFCGLNEHQLRLLAAECRRTGAPLDFFSWHSYTADIGWMLEQPRIARRVLDECGFPGTELHLNEWHYFNADWRQYRNDRLYCREANRAMDGLHGIDSAAFLTSVMTGWQDGPITMGCYYTAGLCWGVFDKYAVPYKTYYALKAFGDLTDFPQRRRTGSDRENVRLLAGCDPGGNAALLVSSFKNAEPIELGISGADLSAMRLLRLDCELDLEPVEPEFRDGKLILTPTASSNVWFLPGIAAGK</sequence>
<keyword evidence="3" id="KW-0326">Glycosidase</keyword>
<dbReference type="InterPro" id="IPR017853">
    <property type="entry name" value="GH"/>
</dbReference>
<comment type="similarity">
    <text evidence="1">Belongs to the glycosyl hydrolase 39 family.</text>
</comment>
<dbReference type="SUPFAM" id="SSF51445">
    <property type="entry name" value="(Trans)glycosidases"/>
    <property type="match status" value="1"/>
</dbReference>
<dbReference type="PANTHER" id="PTHR12631">
    <property type="entry name" value="ALPHA-L-IDURONIDASE"/>
    <property type="match status" value="1"/>
</dbReference>
<keyword evidence="2" id="KW-0378">Hydrolase</keyword>
<dbReference type="GO" id="GO:0004553">
    <property type="term" value="F:hydrolase activity, hydrolyzing O-glycosyl compounds"/>
    <property type="evidence" value="ECO:0007669"/>
    <property type="project" value="TreeGrafter"/>
</dbReference>
<organism evidence="5 6">
    <name type="scientific">Victivallis lenta</name>
    <dbReference type="NCBI Taxonomy" id="2606640"/>
    <lineage>
        <taxon>Bacteria</taxon>
        <taxon>Pseudomonadati</taxon>
        <taxon>Lentisphaerota</taxon>
        <taxon>Lentisphaeria</taxon>
        <taxon>Victivallales</taxon>
        <taxon>Victivallaceae</taxon>
        <taxon>Victivallis</taxon>
    </lineage>
</organism>
<dbReference type="Gene3D" id="3.20.20.80">
    <property type="entry name" value="Glycosidases"/>
    <property type="match status" value="1"/>
</dbReference>
<evidence type="ECO:0000256" key="3">
    <source>
        <dbReference type="ARBA" id="ARBA00023295"/>
    </source>
</evidence>
<dbReference type="InterPro" id="IPR051923">
    <property type="entry name" value="Glycosyl_Hydrolase_39"/>
</dbReference>
<evidence type="ECO:0000313" key="6">
    <source>
        <dbReference type="Proteomes" id="UP000435649"/>
    </source>
</evidence>